<sequence>MRLRLPLLLLALLLCLQAYATHIVGGEFELQHLSKNEYRLSLNVYFDEIYGRQNQKDGAVFVTIFEKGTDQAVRHLTLPLKETSLLNYTNVAVRVAI</sequence>
<reference evidence="3" key="1">
    <citation type="submission" date="2017-06" db="EMBL/GenBank/DDBJ databases">
        <authorList>
            <person name="Varghese N."/>
            <person name="Submissions S."/>
        </authorList>
    </citation>
    <scope>NUCLEOTIDE SEQUENCE [LARGE SCALE GENOMIC DNA]</scope>
    <source>
        <strain evidence="3">NKM1</strain>
    </source>
</reference>
<dbReference type="OrthoDB" id="1490014at2"/>
<gene>
    <name evidence="2" type="ORF">SAMN06296052_12648</name>
</gene>
<keyword evidence="3" id="KW-1185">Reference proteome</keyword>
<evidence type="ECO:0000313" key="2">
    <source>
        <dbReference type="EMBL" id="SNT13539.1"/>
    </source>
</evidence>
<protein>
    <submittedName>
        <fullName evidence="2">Uncharacterized protein</fullName>
    </submittedName>
</protein>
<dbReference type="Proteomes" id="UP000198432">
    <property type="component" value="Unassembled WGS sequence"/>
</dbReference>
<proteinExistence type="predicted"/>
<organism evidence="2 3">
    <name type="scientific">Pontibacter ummariensis</name>
    <dbReference type="NCBI Taxonomy" id="1610492"/>
    <lineage>
        <taxon>Bacteria</taxon>
        <taxon>Pseudomonadati</taxon>
        <taxon>Bacteroidota</taxon>
        <taxon>Cytophagia</taxon>
        <taxon>Cytophagales</taxon>
        <taxon>Hymenobacteraceae</taxon>
        <taxon>Pontibacter</taxon>
    </lineage>
</organism>
<name>A0A239K7E6_9BACT</name>
<dbReference type="EMBL" id="FZOQ01000026">
    <property type="protein sequence ID" value="SNT13539.1"/>
    <property type="molecule type" value="Genomic_DNA"/>
</dbReference>
<evidence type="ECO:0000256" key="1">
    <source>
        <dbReference type="SAM" id="SignalP"/>
    </source>
</evidence>
<accession>A0A239K7E6</accession>
<keyword evidence="1" id="KW-0732">Signal</keyword>
<dbReference type="RefSeq" id="WP_089321222.1">
    <property type="nucleotide sequence ID" value="NZ_FZOQ01000026.1"/>
</dbReference>
<feature type="chain" id="PRO_5012150476" evidence="1">
    <location>
        <begin position="21"/>
        <end position="97"/>
    </location>
</feature>
<feature type="signal peptide" evidence="1">
    <location>
        <begin position="1"/>
        <end position="20"/>
    </location>
</feature>
<dbReference type="AlphaFoldDB" id="A0A239K7E6"/>
<evidence type="ECO:0000313" key="3">
    <source>
        <dbReference type="Proteomes" id="UP000198432"/>
    </source>
</evidence>